<name>A0A6S6TDH4_9BACT</name>
<protein>
    <recommendedName>
        <fullName evidence="3">OmpA-like domain-containing protein</fullName>
    </recommendedName>
</protein>
<evidence type="ECO:0000256" key="2">
    <source>
        <dbReference type="SAM" id="SignalP"/>
    </source>
</evidence>
<feature type="domain" description="OmpA-like" evidence="3">
    <location>
        <begin position="65"/>
        <end position="179"/>
    </location>
</feature>
<dbReference type="EMBL" id="CACVAU010000042">
    <property type="protein sequence ID" value="CAA6813094.1"/>
    <property type="molecule type" value="Genomic_DNA"/>
</dbReference>
<evidence type="ECO:0000259" key="3">
    <source>
        <dbReference type="PROSITE" id="PS51123"/>
    </source>
</evidence>
<evidence type="ECO:0000256" key="1">
    <source>
        <dbReference type="PROSITE-ProRule" id="PRU00473"/>
    </source>
</evidence>
<feature type="chain" id="PRO_5027686851" description="OmpA-like domain-containing protein" evidence="2">
    <location>
        <begin position="24"/>
        <end position="179"/>
    </location>
</feature>
<dbReference type="Pfam" id="PF00691">
    <property type="entry name" value="OmpA"/>
    <property type="match status" value="1"/>
</dbReference>
<feature type="signal peptide" evidence="2">
    <location>
        <begin position="1"/>
        <end position="23"/>
    </location>
</feature>
<organism evidence="4">
    <name type="scientific">uncultured Sulfurovum sp</name>
    <dbReference type="NCBI Taxonomy" id="269237"/>
    <lineage>
        <taxon>Bacteria</taxon>
        <taxon>Pseudomonadati</taxon>
        <taxon>Campylobacterota</taxon>
        <taxon>Epsilonproteobacteria</taxon>
        <taxon>Campylobacterales</taxon>
        <taxon>Sulfurovaceae</taxon>
        <taxon>Sulfurovum</taxon>
        <taxon>environmental samples</taxon>
    </lineage>
</organism>
<dbReference type="InterPro" id="IPR050330">
    <property type="entry name" value="Bact_OuterMem_StrucFunc"/>
</dbReference>
<dbReference type="CDD" id="cd07185">
    <property type="entry name" value="OmpA_C-like"/>
    <property type="match status" value="1"/>
</dbReference>
<accession>A0A6S6TDH4</accession>
<dbReference type="GO" id="GO:0016020">
    <property type="term" value="C:membrane"/>
    <property type="evidence" value="ECO:0007669"/>
    <property type="project" value="UniProtKB-UniRule"/>
</dbReference>
<dbReference type="InterPro" id="IPR006665">
    <property type="entry name" value="OmpA-like"/>
</dbReference>
<keyword evidence="1" id="KW-0472">Membrane</keyword>
<proteinExistence type="predicted"/>
<dbReference type="InterPro" id="IPR036737">
    <property type="entry name" value="OmpA-like_sf"/>
</dbReference>
<dbReference type="PANTHER" id="PTHR30329:SF21">
    <property type="entry name" value="LIPOPROTEIN YIAD-RELATED"/>
    <property type="match status" value="1"/>
</dbReference>
<evidence type="ECO:0000313" key="4">
    <source>
        <dbReference type="EMBL" id="CAA6813094.1"/>
    </source>
</evidence>
<dbReference type="PROSITE" id="PS51257">
    <property type="entry name" value="PROKAR_LIPOPROTEIN"/>
    <property type="match status" value="1"/>
</dbReference>
<keyword evidence="2" id="KW-0732">Signal</keyword>
<dbReference type="PANTHER" id="PTHR30329">
    <property type="entry name" value="STATOR ELEMENT OF FLAGELLAR MOTOR COMPLEX"/>
    <property type="match status" value="1"/>
</dbReference>
<reference evidence="4" key="1">
    <citation type="submission" date="2020-01" db="EMBL/GenBank/DDBJ databases">
        <authorList>
            <person name="Meier V. D."/>
            <person name="Meier V D."/>
        </authorList>
    </citation>
    <scope>NUCLEOTIDE SEQUENCE</scope>
    <source>
        <strain evidence="4">HLG_WM_MAG_05</strain>
    </source>
</reference>
<dbReference type="Gene3D" id="3.30.1330.60">
    <property type="entry name" value="OmpA-like domain"/>
    <property type="match status" value="1"/>
</dbReference>
<dbReference type="SUPFAM" id="SSF103088">
    <property type="entry name" value="OmpA-like"/>
    <property type="match status" value="1"/>
</dbReference>
<gene>
    <name evidence="4" type="ORF">HELGO_WM4157</name>
</gene>
<sequence>MKKQILLAIITVTLLIMTGCSQKKLNTTTGATATGADVNGNGVNTYNNVDPMGQGQGTGIYGNENGLYGDAGVQNIYFDVNQYNITSEKLGQVSHNANLLRNSGRIKIEGHCDASGSDEYNYALGLKRAKATKDALSANGISANNITLVSMGESAPDCATSSSAECYSKNRRVEFKVMQ</sequence>
<dbReference type="AlphaFoldDB" id="A0A6S6TDH4"/>
<dbReference type="PROSITE" id="PS51123">
    <property type="entry name" value="OMPA_2"/>
    <property type="match status" value="1"/>
</dbReference>